<feature type="transmembrane region" description="Helical" evidence="1">
    <location>
        <begin position="80"/>
        <end position="98"/>
    </location>
</feature>
<evidence type="ECO:0000256" key="1">
    <source>
        <dbReference type="SAM" id="Phobius"/>
    </source>
</evidence>
<feature type="transmembrane region" description="Helical" evidence="1">
    <location>
        <begin position="104"/>
        <end position="123"/>
    </location>
</feature>
<proteinExistence type="predicted"/>
<sequence>MATPSVLFHHAERFTEWFPDFLRKELAPYPGRGAVVARMVIAATLSAVLIVTFRIPGGAVGALCAFILSRESLLSTAKSAAYLVLAFLIGGLFIPIGARFFASIPITHFLWEAASLFMVFFLLRTLTNYAVAVGLSLVATNILSIWYLPGPAERNVELTLWQVAAALIGALVTLAVEVVFHAIYGRDEVTSGIDLRLLQIENLMTGFAAGRPASSETAHMLAQYAVVGMGAQRRRIALAGDEPLHRARMSTLVALTGRSIDFAAALSSISIDFTPSLQQRAARLAEHIAEVRHCLLKSEVPHPQEPIMEMDAATPLLSEVETMISLMPSIFISQNAMDPRFAIPEGPSSSSRIFVEDAFTNPEHLRFVLSGTLAAMICYVLYVSLAWPGISTSVTTCVLTSLSNVGASRQKQVLRVAGAALGGFVFGLGSQMFVLPNIDSITGFTVLFAAVTAFAAWIASSSSRLSYAGLQIALAFYLINLSEFSIQTSLTVARDRAIGVLLGVSMMWLVFERFYPRPAADEMVRVFVRNLRLMADLIVSSPWGADSATIVRIRRMRDQIYNNFGEVNAQADAVPFETGPGRAGHMAARDRIRRWQAALRTFYLLEAPLIQFRVYGTPDQQAGAYAQIEDAFRDQCAQSFRKIADRIEHQLNQRPPEAIAFPSLLSAFDAPHTGTQALLTEREQALLRMSRTIASLADRLQREAVSEPLYATE</sequence>
<feature type="transmembrane region" description="Helical" evidence="1">
    <location>
        <begin position="367"/>
        <end position="384"/>
    </location>
</feature>
<keyword evidence="1" id="KW-1133">Transmembrane helix</keyword>
<keyword evidence="3" id="KW-1185">Reference proteome</keyword>
<feature type="transmembrane region" description="Helical" evidence="1">
    <location>
        <begin position="414"/>
        <end position="435"/>
    </location>
</feature>
<organism evidence="2 3">
    <name type="scientific">Paracidobacterium acidisoli</name>
    <dbReference type="NCBI Taxonomy" id="2303751"/>
    <lineage>
        <taxon>Bacteria</taxon>
        <taxon>Pseudomonadati</taxon>
        <taxon>Acidobacteriota</taxon>
        <taxon>Terriglobia</taxon>
        <taxon>Terriglobales</taxon>
        <taxon>Acidobacteriaceae</taxon>
        <taxon>Paracidobacterium</taxon>
    </lineage>
</organism>
<evidence type="ECO:0000313" key="2">
    <source>
        <dbReference type="EMBL" id="RFU15855.1"/>
    </source>
</evidence>
<gene>
    <name evidence="2" type="ORF">D0Y96_15615</name>
</gene>
<dbReference type="Proteomes" id="UP000264702">
    <property type="component" value="Unassembled WGS sequence"/>
</dbReference>
<feature type="transmembrane region" description="Helical" evidence="1">
    <location>
        <begin position="35"/>
        <end position="68"/>
    </location>
</feature>
<dbReference type="EMBL" id="QVQT01000005">
    <property type="protein sequence ID" value="RFU15855.1"/>
    <property type="molecule type" value="Genomic_DNA"/>
</dbReference>
<evidence type="ECO:0000313" key="3">
    <source>
        <dbReference type="Proteomes" id="UP000264702"/>
    </source>
</evidence>
<feature type="transmembrane region" description="Helical" evidence="1">
    <location>
        <begin position="160"/>
        <end position="184"/>
    </location>
</feature>
<protein>
    <recommendedName>
        <fullName evidence="4">FUSC family protein</fullName>
    </recommendedName>
</protein>
<evidence type="ECO:0008006" key="4">
    <source>
        <dbReference type="Google" id="ProtNLM"/>
    </source>
</evidence>
<accession>A0A372ILV3</accession>
<keyword evidence="1" id="KW-0812">Transmembrane</keyword>
<comment type="caution">
    <text evidence="2">The sequence shown here is derived from an EMBL/GenBank/DDBJ whole genome shotgun (WGS) entry which is preliminary data.</text>
</comment>
<feature type="transmembrane region" description="Helical" evidence="1">
    <location>
        <begin position="498"/>
        <end position="515"/>
    </location>
</feature>
<feature type="transmembrane region" description="Helical" evidence="1">
    <location>
        <begin position="130"/>
        <end position="148"/>
    </location>
</feature>
<feature type="transmembrane region" description="Helical" evidence="1">
    <location>
        <begin position="467"/>
        <end position="486"/>
    </location>
</feature>
<feature type="transmembrane region" description="Helical" evidence="1">
    <location>
        <begin position="441"/>
        <end position="460"/>
    </location>
</feature>
<dbReference type="RefSeq" id="WP_117301700.1">
    <property type="nucleotide sequence ID" value="NZ_QVQT02000005.1"/>
</dbReference>
<reference evidence="2 3" key="1">
    <citation type="submission" date="2018-08" db="EMBL/GenBank/DDBJ databases">
        <title>Acidipila sp. 4G-K13, an acidobacterium isolated from forest soil.</title>
        <authorList>
            <person name="Gao Z.-H."/>
            <person name="Qiu L.-H."/>
        </authorList>
    </citation>
    <scope>NUCLEOTIDE SEQUENCE [LARGE SCALE GENOMIC DNA]</scope>
    <source>
        <strain evidence="2 3">4G-K13</strain>
    </source>
</reference>
<name>A0A372ILV3_9BACT</name>
<dbReference type="OrthoDB" id="105720at2"/>
<keyword evidence="1" id="KW-0472">Membrane</keyword>
<dbReference type="AlphaFoldDB" id="A0A372ILV3"/>